<evidence type="ECO:0000256" key="1">
    <source>
        <dbReference type="ARBA" id="ARBA00007148"/>
    </source>
</evidence>
<dbReference type="Proteomes" id="UP001497497">
    <property type="component" value="Unassembled WGS sequence"/>
</dbReference>
<name>A0AAV2HII5_LYMST</name>
<dbReference type="AlphaFoldDB" id="A0AAV2HII5"/>
<dbReference type="InterPro" id="IPR014830">
    <property type="entry name" value="Glycolipid_transfer_prot_dom"/>
</dbReference>
<gene>
    <name evidence="5" type="ORF">GSLYS_00006639001</name>
</gene>
<evidence type="ECO:0000256" key="2">
    <source>
        <dbReference type="SAM" id="MobiDB-lite"/>
    </source>
</evidence>
<dbReference type="GO" id="GO:0032691">
    <property type="term" value="P:negative regulation of interleukin-1 beta production"/>
    <property type="evidence" value="ECO:0007669"/>
    <property type="project" value="UniProtKB-ARBA"/>
</dbReference>
<proteinExistence type="inferred from homology"/>
<comment type="similarity">
    <text evidence="1">Belongs to the GLTP family.</text>
</comment>
<evidence type="ECO:0000256" key="3">
    <source>
        <dbReference type="SAM" id="Phobius"/>
    </source>
</evidence>
<dbReference type="PANTHER" id="PTHR10219:SF43">
    <property type="entry name" value="GLYCOLIPID TRANSFER PROTEIN DOMAIN-CONTAINING PROTEIN"/>
    <property type="match status" value="1"/>
</dbReference>
<feature type="region of interest" description="Disordered" evidence="2">
    <location>
        <begin position="39"/>
        <end position="69"/>
    </location>
</feature>
<dbReference type="GO" id="GO:0005829">
    <property type="term" value="C:cytosol"/>
    <property type="evidence" value="ECO:0007669"/>
    <property type="project" value="TreeGrafter"/>
</dbReference>
<comment type="caution">
    <text evidence="5">The sequence shown here is derived from an EMBL/GenBank/DDBJ whole genome shotgun (WGS) entry which is preliminary data.</text>
</comment>
<dbReference type="InterPro" id="IPR036497">
    <property type="entry name" value="GLTP_sf"/>
</dbReference>
<dbReference type="GO" id="GO:1902388">
    <property type="term" value="F:ceramide 1-phosphate transfer activity"/>
    <property type="evidence" value="ECO:0007669"/>
    <property type="project" value="TreeGrafter"/>
</dbReference>
<feature type="transmembrane region" description="Helical" evidence="3">
    <location>
        <begin position="12"/>
        <end position="31"/>
    </location>
</feature>
<dbReference type="PANTHER" id="PTHR10219">
    <property type="entry name" value="GLYCOLIPID TRANSFER PROTEIN-RELATED"/>
    <property type="match status" value="1"/>
</dbReference>
<sequence>MIVPTGYVTKRVKTLGLISLAVILILAFHFLNQRDGHDVNAHDSNEVKNHKKDSMSELDDKSVSSRDRKHNTEVDDVIIGENIETLTNLEGILDDNELDKKVGGQQWGKSVATASVKMAAHSRDGFDALRVYNLFSSCRKDNDVISLDCYVDAYEELCKLFRLFGTIFSFVTSDVEEKIVILRKYRKSEQANKYESIQSMLHFEVSQDLTKNKERPSGARTLLRLHRALEFISAFLLKLKESDNNVRFSTAATKAYDDTLAKHHPWLIKKAVHVAMYMLPSRQDLLKKMGVEDNEKGMGGISDLVVELNTIFKVTEDLYRKDNLLDLP</sequence>
<evidence type="ECO:0000313" key="5">
    <source>
        <dbReference type="EMBL" id="CAL1532621.1"/>
    </source>
</evidence>
<feature type="domain" description="Glycolipid transfer protein" evidence="4">
    <location>
        <begin position="145"/>
        <end position="290"/>
    </location>
</feature>
<keyword evidence="6" id="KW-1185">Reference proteome</keyword>
<dbReference type="EMBL" id="CAXITT010000120">
    <property type="protein sequence ID" value="CAL1532621.1"/>
    <property type="molecule type" value="Genomic_DNA"/>
</dbReference>
<keyword evidence="3" id="KW-0472">Membrane</keyword>
<dbReference type="FunFam" id="1.10.3520.10:FF:000002">
    <property type="entry name" value="Ceramide-1-phosphate transfer protein"/>
    <property type="match status" value="1"/>
</dbReference>
<evidence type="ECO:0000313" key="6">
    <source>
        <dbReference type="Proteomes" id="UP001497497"/>
    </source>
</evidence>
<evidence type="ECO:0000259" key="4">
    <source>
        <dbReference type="Pfam" id="PF08718"/>
    </source>
</evidence>
<protein>
    <recommendedName>
        <fullName evidence="4">Glycolipid transfer protein domain-containing protein</fullName>
    </recommendedName>
</protein>
<organism evidence="5 6">
    <name type="scientific">Lymnaea stagnalis</name>
    <name type="common">Great pond snail</name>
    <name type="synonym">Helix stagnalis</name>
    <dbReference type="NCBI Taxonomy" id="6523"/>
    <lineage>
        <taxon>Eukaryota</taxon>
        <taxon>Metazoa</taxon>
        <taxon>Spiralia</taxon>
        <taxon>Lophotrochozoa</taxon>
        <taxon>Mollusca</taxon>
        <taxon>Gastropoda</taxon>
        <taxon>Heterobranchia</taxon>
        <taxon>Euthyneura</taxon>
        <taxon>Panpulmonata</taxon>
        <taxon>Hygrophila</taxon>
        <taxon>Lymnaeoidea</taxon>
        <taxon>Lymnaeidae</taxon>
        <taxon>Lymnaea</taxon>
    </lineage>
</organism>
<dbReference type="Pfam" id="PF08718">
    <property type="entry name" value="GLTP"/>
    <property type="match status" value="1"/>
</dbReference>
<dbReference type="SUPFAM" id="SSF110004">
    <property type="entry name" value="Glycolipid transfer protein, GLTP"/>
    <property type="match status" value="1"/>
</dbReference>
<dbReference type="GO" id="GO:0016020">
    <property type="term" value="C:membrane"/>
    <property type="evidence" value="ECO:0007669"/>
    <property type="project" value="TreeGrafter"/>
</dbReference>
<accession>A0AAV2HII5</accession>
<dbReference type="Gene3D" id="1.10.3520.10">
    <property type="entry name" value="Glycolipid transfer protein"/>
    <property type="match status" value="1"/>
</dbReference>
<dbReference type="GO" id="GO:1902387">
    <property type="term" value="F:ceramide 1-phosphate binding"/>
    <property type="evidence" value="ECO:0007669"/>
    <property type="project" value="TreeGrafter"/>
</dbReference>
<keyword evidence="3" id="KW-1133">Transmembrane helix</keyword>
<keyword evidence="3" id="KW-0812">Transmembrane</keyword>
<reference evidence="5 6" key="1">
    <citation type="submission" date="2024-04" db="EMBL/GenBank/DDBJ databases">
        <authorList>
            <consortium name="Genoscope - CEA"/>
            <person name="William W."/>
        </authorList>
    </citation>
    <scope>NUCLEOTIDE SEQUENCE [LARGE SCALE GENOMIC DNA]</scope>
</reference>